<keyword evidence="2" id="KW-1185">Reference proteome</keyword>
<evidence type="ECO:0000313" key="1">
    <source>
        <dbReference type="EMBL" id="CAG8590505.1"/>
    </source>
</evidence>
<reference evidence="1" key="1">
    <citation type="submission" date="2021-06" db="EMBL/GenBank/DDBJ databases">
        <authorList>
            <person name="Kallberg Y."/>
            <person name="Tangrot J."/>
            <person name="Rosling A."/>
        </authorList>
    </citation>
    <scope>NUCLEOTIDE SEQUENCE</scope>
    <source>
        <strain evidence="1">28 12/20/2015</strain>
    </source>
</reference>
<comment type="caution">
    <text evidence="1">The sequence shown here is derived from an EMBL/GenBank/DDBJ whole genome shotgun (WGS) entry which is preliminary data.</text>
</comment>
<dbReference type="Proteomes" id="UP000789366">
    <property type="component" value="Unassembled WGS sequence"/>
</dbReference>
<dbReference type="EMBL" id="CAJVPW010008159">
    <property type="protein sequence ID" value="CAG8590505.1"/>
    <property type="molecule type" value="Genomic_DNA"/>
</dbReference>
<proteinExistence type="predicted"/>
<evidence type="ECO:0000313" key="2">
    <source>
        <dbReference type="Proteomes" id="UP000789366"/>
    </source>
</evidence>
<name>A0ACA9MI64_9GLOM</name>
<organism evidence="1 2">
    <name type="scientific">Cetraspora pellucida</name>
    <dbReference type="NCBI Taxonomy" id="1433469"/>
    <lineage>
        <taxon>Eukaryota</taxon>
        <taxon>Fungi</taxon>
        <taxon>Fungi incertae sedis</taxon>
        <taxon>Mucoromycota</taxon>
        <taxon>Glomeromycotina</taxon>
        <taxon>Glomeromycetes</taxon>
        <taxon>Diversisporales</taxon>
        <taxon>Gigasporaceae</taxon>
        <taxon>Cetraspora</taxon>
    </lineage>
</organism>
<protein>
    <submittedName>
        <fullName evidence="1">10191_t:CDS:1</fullName>
    </submittedName>
</protein>
<gene>
    <name evidence="1" type="ORF">SPELUC_LOCUS6726</name>
</gene>
<accession>A0ACA9MI64</accession>
<sequence length="234" mass="27056">MTATSRIKGAHATLKLYIQTFTGDLHQVYLTILLVITNQKKEIDAMIALEYIYIPTFALNNILYVNIRGKISTFALKKINGQYQKAKHATTLKLLPLCTRYFLRTLGLFCAHVIQQLEDSQSLILNNIHKHWWISGYLPVPQIEDNIFCSEDSLQPFLQDLQQRYQEWPKFQQSAACETLKDMIETSLITLQNSNIVHTKKHPSGASNYQTNLTRRDLSGFELVYYKVRHCTLC</sequence>